<feature type="chain" id="PRO_5033997178" evidence="7">
    <location>
        <begin position="30"/>
        <end position="728"/>
    </location>
</feature>
<dbReference type="PANTHER" id="PTHR11475">
    <property type="entry name" value="OXIDASE/PEROXIDASE"/>
    <property type="match status" value="1"/>
</dbReference>
<dbReference type="GO" id="GO:0004601">
    <property type="term" value="F:peroxidase activity"/>
    <property type="evidence" value="ECO:0007669"/>
    <property type="project" value="UniProtKB-KW"/>
</dbReference>
<reference evidence="9" key="1">
    <citation type="submission" date="2025-08" db="UniProtKB">
        <authorList>
            <consortium name="RefSeq"/>
        </authorList>
    </citation>
    <scope>IDENTIFICATION</scope>
    <source>
        <tissue evidence="9">Whole body</tissue>
    </source>
</reference>
<feature type="signal peptide" evidence="7">
    <location>
        <begin position="1"/>
        <end position="29"/>
    </location>
</feature>
<keyword evidence="5 7" id="KW-0732">Signal</keyword>
<gene>
    <name evidence="9" type="primary">LOC112679239</name>
</gene>
<name>A0A8B8F284_9HEMI</name>
<dbReference type="InterPro" id="IPR019791">
    <property type="entry name" value="Haem_peroxidase_animal"/>
</dbReference>
<dbReference type="FunFam" id="1.10.640.10:FF:000003">
    <property type="entry name" value="chorion peroxidase"/>
    <property type="match status" value="1"/>
</dbReference>
<dbReference type="InterPro" id="IPR037120">
    <property type="entry name" value="Haem_peroxidase_sf_animal"/>
</dbReference>
<keyword evidence="3" id="KW-0575">Peroxidase</keyword>
<dbReference type="PRINTS" id="PR00457">
    <property type="entry name" value="ANPEROXIDASE"/>
</dbReference>
<keyword evidence="2" id="KW-0964">Secreted</keyword>
<dbReference type="GeneID" id="112679239"/>
<keyword evidence="6" id="KW-0408">Iron</keyword>
<dbReference type="AlphaFoldDB" id="A0A8B8F284"/>
<dbReference type="PROSITE" id="PS51257">
    <property type="entry name" value="PROKAR_LIPOPROTEIN"/>
    <property type="match status" value="1"/>
</dbReference>
<dbReference type="Pfam" id="PF03098">
    <property type="entry name" value="An_peroxidase"/>
    <property type="match status" value="1"/>
</dbReference>
<evidence type="ECO:0000256" key="6">
    <source>
        <dbReference type="ARBA" id="ARBA00023004"/>
    </source>
</evidence>
<accession>A0A8B8F284</accession>
<evidence type="ECO:0000256" key="3">
    <source>
        <dbReference type="ARBA" id="ARBA00022559"/>
    </source>
</evidence>
<dbReference type="GO" id="GO:0006979">
    <property type="term" value="P:response to oxidative stress"/>
    <property type="evidence" value="ECO:0007669"/>
    <property type="project" value="InterPro"/>
</dbReference>
<evidence type="ECO:0000256" key="1">
    <source>
        <dbReference type="ARBA" id="ARBA00004613"/>
    </source>
</evidence>
<dbReference type="InterPro" id="IPR010255">
    <property type="entry name" value="Haem_peroxidase_sf"/>
</dbReference>
<protein>
    <submittedName>
        <fullName evidence="9">Peroxidase-like</fullName>
    </submittedName>
</protein>
<sequence>MFNKMNPLASKQVLVFILIALSCISITMCNREMNTKNISKIPTLELDFVIDYGIKQMDMLSRLEYSLANANKTVQIGSSSFGQFIDSKPSTETLVESRYAEVVIKATTYIANKYFLIYGKDSVLFAKTLSNIQLNETSLGKMCVSYKFKASTCLVRNLKYRSSDGSCNNLKKPYWGKSNTAYRRNIYPSYKDGISEMNNLLPNPRELSNSLAEYKYHIDTDRTMAVGIWALFIGHDMSHTAVSSSGATNKSIECCDESGSPLSPRYMHPLCAPIKIADTDPYFRPLRRTCMNYVRSAPTLRTDCTFGPREQVNQATHYLDGSMIYGTSYRVMKSLRKNSGGLMLMDSLSPDNITVLPVSDDPTLCHTDDKCYRSGDSRVNSHPYLLALYTVWVKEHNRIAGELALINPHWNDETLFQETRRIIIAMIQHITFNEWLPVLVSDSHSNPFLRQYFDLTGAVENYTDNVDATTTNVFANVIVPMAYSAFGMHIVLNHDDQRMNSTYESNKHYNKKPYEMLTLHFDNLLRGFTSQKTDQIDMSFSNHVTNQLHEDNGFGMDIVSLSIQRSRDHGIPSFTKFRRPCELTPIENEKDLVKIMDETIVSKLMRIYKNVDDIELIVGALLEKPVKGSMIGSTMMCIIRDQLVRIRMGDRYFYDLPKVFTQNQLAEIRNVTLARLLCSNSNAIKQVQLNVFKTVDANNDAEMFDCDSTLIPKLNLQHWVEIIDSNFK</sequence>
<dbReference type="GO" id="GO:0020037">
    <property type="term" value="F:heme binding"/>
    <property type="evidence" value="ECO:0007669"/>
    <property type="project" value="InterPro"/>
</dbReference>
<evidence type="ECO:0000256" key="7">
    <source>
        <dbReference type="SAM" id="SignalP"/>
    </source>
</evidence>
<dbReference type="Proteomes" id="UP000694846">
    <property type="component" value="Unplaced"/>
</dbReference>
<evidence type="ECO:0000256" key="2">
    <source>
        <dbReference type="ARBA" id="ARBA00022525"/>
    </source>
</evidence>
<evidence type="ECO:0000256" key="4">
    <source>
        <dbReference type="ARBA" id="ARBA00022617"/>
    </source>
</evidence>
<dbReference type="CDD" id="cd09823">
    <property type="entry name" value="peroxinectin_like"/>
    <property type="match status" value="1"/>
</dbReference>
<keyword evidence="3" id="KW-0560">Oxidoreductase</keyword>
<dbReference type="GO" id="GO:0022412">
    <property type="term" value="P:cellular process involved in reproduction in multicellular organism"/>
    <property type="evidence" value="ECO:0007669"/>
    <property type="project" value="UniProtKB-ARBA"/>
</dbReference>
<dbReference type="RefSeq" id="XP_025404741.1">
    <property type="nucleotide sequence ID" value="XM_025548956.1"/>
</dbReference>
<dbReference type="PROSITE" id="PS50292">
    <property type="entry name" value="PEROXIDASE_3"/>
    <property type="match status" value="1"/>
</dbReference>
<comment type="subcellular location">
    <subcellularLocation>
        <location evidence="1">Secreted</location>
    </subcellularLocation>
</comment>
<proteinExistence type="predicted"/>
<dbReference type="PANTHER" id="PTHR11475:SF125">
    <property type="entry name" value="GH11385P"/>
    <property type="match status" value="1"/>
</dbReference>
<evidence type="ECO:0000256" key="5">
    <source>
        <dbReference type="ARBA" id="ARBA00022729"/>
    </source>
</evidence>
<dbReference type="Gene3D" id="1.10.640.10">
    <property type="entry name" value="Haem peroxidase domain superfamily, animal type"/>
    <property type="match status" value="1"/>
</dbReference>
<organism evidence="8 9">
    <name type="scientific">Sipha flava</name>
    <name type="common">yellow sugarcane aphid</name>
    <dbReference type="NCBI Taxonomy" id="143950"/>
    <lineage>
        <taxon>Eukaryota</taxon>
        <taxon>Metazoa</taxon>
        <taxon>Ecdysozoa</taxon>
        <taxon>Arthropoda</taxon>
        <taxon>Hexapoda</taxon>
        <taxon>Insecta</taxon>
        <taxon>Pterygota</taxon>
        <taxon>Neoptera</taxon>
        <taxon>Paraneoptera</taxon>
        <taxon>Hemiptera</taxon>
        <taxon>Sternorrhyncha</taxon>
        <taxon>Aphidomorpha</taxon>
        <taxon>Aphidoidea</taxon>
        <taxon>Aphididae</taxon>
        <taxon>Sipha</taxon>
    </lineage>
</organism>
<dbReference type="OrthoDB" id="823504at2759"/>
<evidence type="ECO:0000313" key="9">
    <source>
        <dbReference type="RefSeq" id="XP_025404741.1"/>
    </source>
</evidence>
<evidence type="ECO:0000313" key="8">
    <source>
        <dbReference type="Proteomes" id="UP000694846"/>
    </source>
</evidence>
<keyword evidence="4" id="KW-0479">Metal-binding</keyword>
<dbReference type="GO" id="GO:0005576">
    <property type="term" value="C:extracellular region"/>
    <property type="evidence" value="ECO:0007669"/>
    <property type="project" value="UniProtKB-SubCell"/>
</dbReference>
<keyword evidence="8" id="KW-1185">Reference proteome</keyword>
<keyword evidence="4" id="KW-0349">Heme</keyword>
<dbReference type="SUPFAM" id="SSF48113">
    <property type="entry name" value="Heme-dependent peroxidases"/>
    <property type="match status" value="1"/>
</dbReference>